<feature type="binding site" evidence="5">
    <location>
        <begin position="81"/>
        <end position="83"/>
    </location>
    <ligand>
        <name>substrate</name>
    </ligand>
</feature>
<dbReference type="InterPro" id="IPR016428">
    <property type="entry name" value="QueF_type2"/>
</dbReference>
<dbReference type="InterPro" id="IPR043133">
    <property type="entry name" value="GTP-CH-I_C/QueF"/>
</dbReference>
<organism evidence="7 8">
    <name type="scientific">Agitococcus lubricus</name>
    <dbReference type="NCBI Taxonomy" id="1077255"/>
    <lineage>
        <taxon>Bacteria</taxon>
        <taxon>Pseudomonadati</taxon>
        <taxon>Pseudomonadota</taxon>
        <taxon>Gammaproteobacteria</taxon>
        <taxon>Moraxellales</taxon>
        <taxon>Moraxellaceae</taxon>
        <taxon>Agitococcus</taxon>
    </lineage>
</organism>
<evidence type="ECO:0000256" key="1">
    <source>
        <dbReference type="ARBA" id="ARBA00022490"/>
    </source>
</evidence>
<dbReference type="HAMAP" id="MF_00817">
    <property type="entry name" value="QueF_type2"/>
    <property type="match status" value="1"/>
</dbReference>
<accession>A0A2T5IZ11</accession>
<dbReference type="InterPro" id="IPR029500">
    <property type="entry name" value="QueF"/>
</dbReference>
<dbReference type="PIRSF" id="PIRSF004750">
    <property type="entry name" value="Nitrile_oxidored_YqcD_prd"/>
    <property type="match status" value="1"/>
</dbReference>
<comment type="subunit">
    <text evidence="5">Homodimer.</text>
</comment>
<proteinExistence type="inferred from homology"/>
<comment type="subcellular location">
    <subcellularLocation>
        <location evidence="5">Cytoplasm</location>
    </subcellularLocation>
</comment>
<dbReference type="PANTHER" id="PTHR34354:SF1">
    <property type="entry name" value="NADPH-DEPENDENT 7-CYANO-7-DEAZAGUANINE REDUCTASE"/>
    <property type="match status" value="1"/>
</dbReference>
<evidence type="ECO:0000256" key="2">
    <source>
        <dbReference type="ARBA" id="ARBA00022785"/>
    </source>
</evidence>
<dbReference type="NCBIfam" id="TIGR03138">
    <property type="entry name" value="QueF"/>
    <property type="match status" value="1"/>
</dbReference>
<dbReference type="InterPro" id="IPR029139">
    <property type="entry name" value="QueF_N"/>
</dbReference>
<dbReference type="Pfam" id="PF14819">
    <property type="entry name" value="QueF_N"/>
    <property type="match status" value="1"/>
</dbReference>
<feature type="active site" description="Thioimide intermediate" evidence="5">
    <location>
        <position position="180"/>
    </location>
</feature>
<feature type="binding site" evidence="5">
    <location>
        <begin position="219"/>
        <end position="220"/>
    </location>
    <ligand>
        <name>substrate</name>
    </ligand>
</feature>
<feature type="binding site" evidence="5">
    <location>
        <begin position="248"/>
        <end position="249"/>
    </location>
    <ligand>
        <name>NADPH</name>
        <dbReference type="ChEBI" id="CHEBI:57783"/>
    </ligand>
</feature>
<evidence type="ECO:0000259" key="6">
    <source>
        <dbReference type="Pfam" id="PF14819"/>
    </source>
</evidence>
<dbReference type="InterPro" id="IPR050084">
    <property type="entry name" value="NADPH_dep_7-cyano-7-deazaG_red"/>
</dbReference>
<evidence type="ECO:0000313" key="8">
    <source>
        <dbReference type="Proteomes" id="UP000244223"/>
    </source>
</evidence>
<evidence type="ECO:0000313" key="7">
    <source>
        <dbReference type="EMBL" id="PTQ89253.1"/>
    </source>
</evidence>
<comment type="similarity">
    <text evidence="5">Belongs to the GTP cyclohydrolase I family. QueF type 2 subfamily.</text>
</comment>
<sequence length="271" mass="31075">MFGYQKTALGKDTEYYRDYRPQVLCPLPRQDGRAALGLIGDLPFQGVDIWHNYEASWLNAKGKPQVAIVQLTIPAQSPYLIESKSLKLYFNSLNFHRFDSAHAYSALVVKDLSQAAGAPVSLEFLAVDQRYQSQGLTGTCLDDLDISCDDYVLTDTHLALATPTTHVEETVYSHLLRSNCPVTNQPDWGSVRIHYRGQQLDHTALLRYLISFREHNDFHEQCVERIFVDIMRHCQPQCLTVQAYYTRRGGLDINPFRSTHEQAHFQRLIRQ</sequence>
<comment type="caution">
    <text evidence="7">The sequence shown here is derived from an EMBL/GenBank/DDBJ whole genome shotgun (WGS) entry which is preliminary data.</text>
</comment>
<dbReference type="SUPFAM" id="SSF55620">
    <property type="entry name" value="Tetrahydrobiopterin biosynthesis enzymes-like"/>
    <property type="match status" value="1"/>
</dbReference>
<dbReference type="GO" id="GO:0005737">
    <property type="term" value="C:cytoplasm"/>
    <property type="evidence" value="ECO:0007669"/>
    <property type="project" value="UniProtKB-SubCell"/>
</dbReference>
<dbReference type="RefSeq" id="WP_107865884.1">
    <property type="nucleotide sequence ID" value="NZ_QAON01000008.1"/>
</dbReference>
<feature type="binding site" evidence="5">
    <location>
        <begin position="83"/>
        <end position="84"/>
    </location>
    <ligand>
        <name>NADPH</name>
        <dbReference type="ChEBI" id="CHEBI:57783"/>
    </ligand>
</feature>
<dbReference type="AlphaFoldDB" id="A0A2T5IZ11"/>
<keyword evidence="8" id="KW-1185">Reference proteome</keyword>
<dbReference type="GO" id="GO:0008616">
    <property type="term" value="P:tRNA queuosine(34) biosynthetic process"/>
    <property type="evidence" value="ECO:0007669"/>
    <property type="project" value="UniProtKB-UniRule"/>
</dbReference>
<keyword evidence="2 5" id="KW-0671">Queuosine biosynthesis</keyword>
<dbReference type="EC" id="1.7.1.13" evidence="5"/>
<dbReference type="Gene3D" id="3.30.1130.10">
    <property type="match status" value="2"/>
</dbReference>
<keyword evidence="4 5" id="KW-0560">Oxidoreductase</keyword>
<reference evidence="7 8" key="1">
    <citation type="submission" date="2018-04" db="EMBL/GenBank/DDBJ databases">
        <title>Genomic Encyclopedia of Archaeal and Bacterial Type Strains, Phase II (KMG-II): from individual species to whole genera.</title>
        <authorList>
            <person name="Goeker M."/>
        </authorList>
    </citation>
    <scope>NUCLEOTIDE SEQUENCE [LARGE SCALE GENOMIC DNA]</scope>
    <source>
        <strain evidence="7 8">DSM 5822</strain>
    </source>
</reference>
<evidence type="ECO:0000256" key="4">
    <source>
        <dbReference type="ARBA" id="ARBA00023002"/>
    </source>
</evidence>
<protein>
    <recommendedName>
        <fullName evidence="5">NADPH-dependent 7-cyano-7-deazaguanine reductase</fullName>
        <ecNumber evidence="5">1.7.1.13</ecNumber>
    </recommendedName>
    <alternativeName>
        <fullName evidence="5">7-cyano-7-carbaguanine reductase</fullName>
    </alternativeName>
    <alternativeName>
        <fullName evidence="5">NADPH-dependent nitrile oxidoreductase</fullName>
    </alternativeName>
    <alternativeName>
        <fullName evidence="5">PreQ(0) reductase</fullName>
    </alternativeName>
</protein>
<comment type="catalytic activity">
    <reaction evidence="5">
        <text>7-aminomethyl-7-carbaguanine + 2 NADP(+) = 7-cyano-7-carbaguanine + 2 NADPH + 3 H(+)</text>
        <dbReference type="Rhea" id="RHEA:13409"/>
        <dbReference type="ChEBI" id="CHEBI:15378"/>
        <dbReference type="ChEBI" id="CHEBI:45075"/>
        <dbReference type="ChEBI" id="CHEBI:57783"/>
        <dbReference type="ChEBI" id="CHEBI:58349"/>
        <dbReference type="ChEBI" id="CHEBI:58703"/>
        <dbReference type="EC" id="1.7.1.13"/>
    </reaction>
</comment>
<feature type="active site" description="Proton donor" evidence="5">
    <location>
        <position position="187"/>
    </location>
</feature>
<dbReference type="Proteomes" id="UP000244223">
    <property type="component" value="Unassembled WGS sequence"/>
</dbReference>
<keyword evidence="1 5" id="KW-0963">Cytoplasm</keyword>
<dbReference type="GO" id="GO:0033739">
    <property type="term" value="F:preQ1 synthase activity"/>
    <property type="evidence" value="ECO:0007669"/>
    <property type="project" value="UniProtKB-UniRule"/>
</dbReference>
<comment type="pathway">
    <text evidence="5">tRNA modification; tRNA-queuosine biosynthesis.</text>
</comment>
<dbReference type="Pfam" id="PF14489">
    <property type="entry name" value="QueF"/>
    <property type="match status" value="1"/>
</dbReference>
<feature type="domain" description="NADPH-dependent 7-cyano-7-deazaguanine reductase N-terminal" evidence="6">
    <location>
        <begin position="15"/>
        <end position="123"/>
    </location>
</feature>
<keyword evidence="3 5" id="KW-0521">NADP</keyword>
<dbReference type="PANTHER" id="PTHR34354">
    <property type="entry name" value="NADPH-DEPENDENT 7-CYANO-7-DEAZAGUANINE REDUCTASE"/>
    <property type="match status" value="1"/>
</dbReference>
<name>A0A2T5IZ11_9GAMM</name>
<evidence type="ECO:0000256" key="5">
    <source>
        <dbReference type="HAMAP-Rule" id="MF_00817"/>
    </source>
</evidence>
<dbReference type="UniPathway" id="UPA00392"/>
<dbReference type="OrthoDB" id="9795077at2"/>
<dbReference type="EMBL" id="QAON01000008">
    <property type="protein sequence ID" value="PTQ89253.1"/>
    <property type="molecule type" value="Genomic_DNA"/>
</dbReference>
<evidence type="ECO:0000256" key="3">
    <source>
        <dbReference type="ARBA" id="ARBA00022857"/>
    </source>
</evidence>
<comment type="function">
    <text evidence="5">Catalyzes the NADPH-dependent reduction of 7-cyano-7-deazaguanine (preQ0) to 7-aminomethyl-7-deazaguanine (preQ1).</text>
</comment>
<gene>
    <name evidence="5" type="primary">queF</name>
    <name evidence="7" type="ORF">C8N29_108137</name>
</gene>